<sequence length="139" mass="15740">MRLYEVALSIAMKAHRGQVDKAGVDYINHPIYVASLVTSENAKIVALLHDVIEDSAYTLADLKNNGFTEEIIEAVSILTKSKNVSYEDYLKKVKENSLAREVKLADLQHNTDLSRLSKIRACDLKRVEKYRKAIEFLSN</sequence>
<dbReference type="InterPro" id="IPR052194">
    <property type="entry name" value="MESH1"/>
</dbReference>
<protein>
    <recommendedName>
        <fullName evidence="3">HD domain-containing protein</fullName>
    </recommendedName>
</protein>
<dbReference type="SUPFAM" id="SSF109604">
    <property type="entry name" value="HD-domain/PDEase-like"/>
    <property type="match status" value="1"/>
</dbReference>
<keyword evidence="2" id="KW-1185">Reference proteome</keyword>
<name>S0KID2_9ENTE</name>
<accession>S0KID2</accession>
<proteinExistence type="predicted"/>
<dbReference type="Gene3D" id="1.10.3210.10">
    <property type="entry name" value="Hypothetical protein af1432"/>
    <property type="match status" value="1"/>
</dbReference>
<dbReference type="RefSeq" id="WP_016182671.1">
    <property type="nucleotide sequence ID" value="NZ_JXKI01000030.1"/>
</dbReference>
<evidence type="ECO:0000313" key="2">
    <source>
        <dbReference type="Proteomes" id="UP000014113"/>
    </source>
</evidence>
<comment type="caution">
    <text evidence="1">The sequence shown here is derived from an EMBL/GenBank/DDBJ whole genome shotgun (WGS) entry which is preliminary data.</text>
</comment>
<dbReference type="STRING" id="1121865.OMW_00508"/>
<dbReference type="PANTHER" id="PTHR46246:SF1">
    <property type="entry name" value="GUANOSINE-3',5'-BIS(DIPHOSPHATE) 3'-PYROPHOSPHOHYDROLASE MESH1"/>
    <property type="match status" value="1"/>
</dbReference>
<dbReference type="OrthoDB" id="9802385at2"/>
<dbReference type="PATRIC" id="fig|1121865.3.peg.500"/>
<dbReference type="eggNOG" id="COG0317">
    <property type="taxonomic scope" value="Bacteria"/>
</dbReference>
<dbReference type="GO" id="GO:0008893">
    <property type="term" value="F:guanosine-3',5'-bis(diphosphate) 3'-diphosphatase activity"/>
    <property type="evidence" value="ECO:0007669"/>
    <property type="project" value="TreeGrafter"/>
</dbReference>
<dbReference type="Proteomes" id="UP000014113">
    <property type="component" value="Unassembled WGS sequence"/>
</dbReference>
<dbReference type="PANTHER" id="PTHR46246">
    <property type="entry name" value="GUANOSINE-3',5'-BIS(DIPHOSPHATE) 3'-PYROPHOSPHOHYDROLASE MESH1"/>
    <property type="match status" value="1"/>
</dbReference>
<reference evidence="1 2" key="1">
    <citation type="submission" date="2013-03" db="EMBL/GenBank/DDBJ databases">
        <title>The Genome Sequence of Enterococcus columbae ATCC_51263 (PacBio/Illumina hybrid assembly).</title>
        <authorList>
            <consortium name="The Broad Institute Genomics Platform"/>
            <consortium name="The Broad Institute Genome Sequencing Center for Infectious Disease"/>
            <person name="Earl A."/>
            <person name="Russ C."/>
            <person name="Gilmore M."/>
            <person name="Surin D."/>
            <person name="Walker B."/>
            <person name="Young S."/>
            <person name="Zeng Q."/>
            <person name="Gargeya S."/>
            <person name="Fitzgerald M."/>
            <person name="Haas B."/>
            <person name="Abouelleil A."/>
            <person name="Allen A.W."/>
            <person name="Alvarado L."/>
            <person name="Arachchi H.M."/>
            <person name="Berlin A.M."/>
            <person name="Chapman S.B."/>
            <person name="Gainer-Dewar J."/>
            <person name="Goldberg J."/>
            <person name="Griggs A."/>
            <person name="Gujja S."/>
            <person name="Hansen M."/>
            <person name="Howarth C."/>
            <person name="Imamovic A."/>
            <person name="Ireland A."/>
            <person name="Larimer J."/>
            <person name="McCowan C."/>
            <person name="Murphy C."/>
            <person name="Pearson M."/>
            <person name="Poon T.W."/>
            <person name="Priest M."/>
            <person name="Roberts A."/>
            <person name="Saif S."/>
            <person name="Shea T."/>
            <person name="Sisk P."/>
            <person name="Sykes S."/>
            <person name="Wortman J."/>
            <person name="Nusbaum C."/>
            <person name="Birren B."/>
        </authorList>
    </citation>
    <scope>NUCLEOTIDE SEQUENCE [LARGE SCALE GENOMIC DNA]</scope>
    <source>
        <strain evidence="1 2">ATCC 51263</strain>
    </source>
</reference>
<evidence type="ECO:0008006" key="3">
    <source>
        <dbReference type="Google" id="ProtNLM"/>
    </source>
</evidence>
<dbReference type="EMBL" id="ASWJ01000004">
    <property type="protein sequence ID" value="EOW84610.1"/>
    <property type="molecule type" value="Genomic_DNA"/>
</dbReference>
<gene>
    <name evidence="1" type="ORF">I568_01106</name>
</gene>
<dbReference type="AlphaFoldDB" id="S0KID2"/>
<organism evidence="1 2">
    <name type="scientific">Enterococcus columbae DSM 7374 = ATCC 51263</name>
    <dbReference type="NCBI Taxonomy" id="1121865"/>
    <lineage>
        <taxon>Bacteria</taxon>
        <taxon>Bacillati</taxon>
        <taxon>Bacillota</taxon>
        <taxon>Bacilli</taxon>
        <taxon>Lactobacillales</taxon>
        <taxon>Enterococcaceae</taxon>
        <taxon>Enterococcus</taxon>
    </lineage>
</organism>
<evidence type="ECO:0000313" key="1">
    <source>
        <dbReference type="EMBL" id="EOW84610.1"/>
    </source>
</evidence>
<dbReference type="Pfam" id="PF13328">
    <property type="entry name" value="HD_4"/>
    <property type="match status" value="1"/>
</dbReference>